<name>A0A171D3U9_9ACTN</name>
<reference evidence="3 4" key="1">
    <citation type="journal article" date="2016" name="Genome Announc.">
        <title>Draft Genome Sequence of Planomonospora sphaerica JCM9374, a Rare Actinomycete.</title>
        <authorList>
            <person name="Dohra H."/>
            <person name="Suzuki T."/>
            <person name="Inoue Y."/>
            <person name="Kodani S."/>
        </authorList>
    </citation>
    <scope>NUCLEOTIDE SEQUENCE [LARGE SCALE GENOMIC DNA]</scope>
    <source>
        <strain evidence="3 4">JCM 9374</strain>
    </source>
</reference>
<sequence length="106" mass="10379">MLPAGPWWLLGALTASASAAGALRAARRPPVDHAMPVLDTPVGALPTGPVVWGLTGADVAALGSLPLGAALVVRPTELGGFLTGQALLGAVVLAAYLLLGGRPSPG</sequence>
<feature type="transmembrane region" description="Helical" evidence="1">
    <location>
        <begin position="80"/>
        <end position="99"/>
    </location>
</feature>
<gene>
    <name evidence="3" type="ORF">PS9374_03267</name>
</gene>
<accession>A0A171D3U9</accession>
<comment type="caution">
    <text evidence="3">The sequence shown here is derived from an EMBL/GenBank/DDBJ whole genome shotgun (WGS) entry which is preliminary data.</text>
</comment>
<keyword evidence="1" id="KW-0472">Membrane</keyword>
<evidence type="ECO:0000313" key="3">
    <source>
        <dbReference type="EMBL" id="GAT67609.1"/>
    </source>
</evidence>
<keyword evidence="1" id="KW-1133">Transmembrane helix</keyword>
<feature type="signal peptide" evidence="2">
    <location>
        <begin position="1"/>
        <end position="19"/>
    </location>
</feature>
<feature type="chain" id="PRO_5038901081" evidence="2">
    <location>
        <begin position="20"/>
        <end position="106"/>
    </location>
</feature>
<dbReference type="Proteomes" id="UP000077701">
    <property type="component" value="Unassembled WGS sequence"/>
</dbReference>
<keyword evidence="4" id="KW-1185">Reference proteome</keyword>
<reference evidence="4" key="2">
    <citation type="submission" date="2016-04" db="EMBL/GenBank/DDBJ databases">
        <title>Planomonospora sphaerica JCM9374 whole genome shotgun sequence.</title>
        <authorList>
            <person name="Suzuki T."/>
            <person name="Dohra H."/>
            <person name="Kodani S."/>
        </authorList>
    </citation>
    <scope>NUCLEOTIDE SEQUENCE [LARGE SCALE GENOMIC DNA]</scope>
    <source>
        <strain evidence="4">JCM 9374</strain>
    </source>
</reference>
<evidence type="ECO:0000256" key="1">
    <source>
        <dbReference type="SAM" id="Phobius"/>
    </source>
</evidence>
<keyword evidence="1" id="KW-0812">Transmembrane</keyword>
<evidence type="ECO:0000313" key="4">
    <source>
        <dbReference type="Proteomes" id="UP000077701"/>
    </source>
</evidence>
<dbReference type="AlphaFoldDB" id="A0A171D3U9"/>
<dbReference type="EMBL" id="BDCX01000007">
    <property type="protein sequence ID" value="GAT67609.1"/>
    <property type="molecule type" value="Genomic_DNA"/>
</dbReference>
<evidence type="ECO:0000256" key="2">
    <source>
        <dbReference type="SAM" id="SignalP"/>
    </source>
</evidence>
<protein>
    <submittedName>
        <fullName evidence="3">Uncharacterized protein</fullName>
    </submittedName>
</protein>
<organism evidence="3 4">
    <name type="scientific">Planomonospora sphaerica</name>
    <dbReference type="NCBI Taxonomy" id="161355"/>
    <lineage>
        <taxon>Bacteria</taxon>
        <taxon>Bacillati</taxon>
        <taxon>Actinomycetota</taxon>
        <taxon>Actinomycetes</taxon>
        <taxon>Streptosporangiales</taxon>
        <taxon>Streptosporangiaceae</taxon>
        <taxon>Planomonospora</taxon>
    </lineage>
</organism>
<dbReference type="RefSeq" id="WP_068897662.1">
    <property type="nucleotide sequence ID" value="NZ_BDCX01000007.1"/>
</dbReference>
<keyword evidence="2" id="KW-0732">Signal</keyword>
<proteinExistence type="predicted"/>
<dbReference type="OrthoDB" id="3405887at2"/>
<feature type="transmembrane region" description="Helical" evidence="1">
    <location>
        <begin position="49"/>
        <end position="73"/>
    </location>
</feature>